<accession>G0N847</accession>
<protein>
    <submittedName>
        <fullName evidence="1">Uncharacterized protein</fullName>
    </submittedName>
</protein>
<keyword evidence="2" id="KW-1185">Reference proteome</keyword>
<dbReference type="AlphaFoldDB" id="G0N847"/>
<dbReference type="EMBL" id="GL379849">
    <property type="protein sequence ID" value="EGT55032.1"/>
    <property type="molecule type" value="Genomic_DNA"/>
</dbReference>
<evidence type="ECO:0000313" key="1">
    <source>
        <dbReference type="EMBL" id="EGT55032.1"/>
    </source>
</evidence>
<reference evidence="2" key="1">
    <citation type="submission" date="2011-07" db="EMBL/GenBank/DDBJ databases">
        <authorList>
            <consortium name="Caenorhabditis brenneri Sequencing and Analysis Consortium"/>
            <person name="Wilson R.K."/>
        </authorList>
    </citation>
    <scope>NUCLEOTIDE SEQUENCE [LARGE SCALE GENOMIC DNA]</scope>
    <source>
        <strain evidence="2">PB2801</strain>
    </source>
</reference>
<dbReference type="HOGENOM" id="CLU_3016155_0_0_1"/>
<name>G0N847_CAEBE</name>
<gene>
    <name evidence="1" type="ORF">CAEBREN_23449</name>
</gene>
<organism evidence="2">
    <name type="scientific">Caenorhabditis brenneri</name>
    <name type="common">Nematode worm</name>
    <dbReference type="NCBI Taxonomy" id="135651"/>
    <lineage>
        <taxon>Eukaryota</taxon>
        <taxon>Metazoa</taxon>
        <taxon>Ecdysozoa</taxon>
        <taxon>Nematoda</taxon>
        <taxon>Chromadorea</taxon>
        <taxon>Rhabditida</taxon>
        <taxon>Rhabditina</taxon>
        <taxon>Rhabditomorpha</taxon>
        <taxon>Rhabditoidea</taxon>
        <taxon>Rhabditidae</taxon>
        <taxon>Peloderinae</taxon>
        <taxon>Caenorhabditis</taxon>
    </lineage>
</organism>
<proteinExistence type="predicted"/>
<dbReference type="Proteomes" id="UP000008068">
    <property type="component" value="Unassembled WGS sequence"/>
</dbReference>
<sequence length="56" mass="6519">MRRYGGNRGKKQEKIFFVLEKNSGKKDPGEFSILGKQNMILRVSRTPKNGDLKFKF</sequence>
<evidence type="ECO:0000313" key="2">
    <source>
        <dbReference type="Proteomes" id="UP000008068"/>
    </source>
</evidence>
<dbReference type="InParanoid" id="G0N847"/>